<accession>A0A6J7GXY5</accession>
<feature type="transmembrane region" description="Helical" evidence="1">
    <location>
        <begin position="29"/>
        <end position="51"/>
    </location>
</feature>
<keyword evidence="1" id="KW-0812">Transmembrane</keyword>
<sequence length="111" mass="10845">MRVAAGLSLVQAGLAGVLGLLLVVSVLGVVVAPAPLLVAGLLGTGGVLALRGRRAGQLLLLGSQALLGAGALVADVAADDSDAGVPLIPLTSGLVLVLLLLPRSRAAFRRA</sequence>
<feature type="transmembrane region" description="Helical" evidence="1">
    <location>
        <begin position="83"/>
        <end position="101"/>
    </location>
</feature>
<protein>
    <submittedName>
        <fullName evidence="2">Unannotated protein</fullName>
    </submittedName>
</protein>
<reference evidence="2" key="1">
    <citation type="submission" date="2020-05" db="EMBL/GenBank/DDBJ databases">
        <authorList>
            <person name="Chiriac C."/>
            <person name="Salcher M."/>
            <person name="Ghai R."/>
            <person name="Kavagutti S V."/>
        </authorList>
    </citation>
    <scope>NUCLEOTIDE SEQUENCE</scope>
</reference>
<name>A0A6J7GXY5_9ZZZZ</name>
<dbReference type="AlphaFoldDB" id="A0A6J7GXY5"/>
<evidence type="ECO:0000313" key="2">
    <source>
        <dbReference type="EMBL" id="CAB4909163.1"/>
    </source>
</evidence>
<evidence type="ECO:0000256" key="1">
    <source>
        <dbReference type="SAM" id="Phobius"/>
    </source>
</evidence>
<organism evidence="2">
    <name type="scientific">freshwater metagenome</name>
    <dbReference type="NCBI Taxonomy" id="449393"/>
    <lineage>
        <taxon>unclassified sequences</taxon>
        <taxon>metagenomes</taxon>
        <taxon>ecological metagenomes</taxon>
    </lineage>
</organism>
<feature type="transmembrane region" description="Helical" evidence="1">
    <location>
        <begin position="58"/>
        <end position="77"/>
    </location>
</feature>
<keyword evidence="1" id="KW-0472">Membrane</keyword>
<gene>
    <name evidence="2" type="ORF">UFOPK3609_00747</name>
</gene>
<keyword evidence="1" id="KW-1133">Transmembrane helix</keyword>
<dbReference type="EMBL" id="CAFBMQ010000094">
    <property type="protein sequence ID" value="CAB4909163.1"/>
    <property type="molecule type" value="Genomic_DNA"/>
</dbReference>
<proteinExistence type="predicted"/>